<evidence type="ECO:0000256" key="4">
    <source>
        <dbReference type="PROSITE-ProRule" id="PRU00330"/>
    </source>
</evidence>
<evidence type="ECO:0000256" key="5">
    <source>
        <dbReference type="RuleBase" id="RU003829"/>
    </source>
</evidence>
<comment type="caution">
    <text evidence="8">The sequence shown here is derived from an EMBL/GenBank/DDBJ whole genome shotgun (WGS) entry which is preliminary data.</text>
</comment>
<dbReference type="PROSITE" id="PS50069">
    <property type="entry name" value="CULLIN_2"/>
    <property type="match status" value="1"/>
</dbReference>
<reference evidence="8" key="1">
    <citation type="journal article" date="2019" name="G3 (Bethesda)">
        <title>Genome Assemblies of Two Rare Opportunistic Yeast Pathogens: Diutina rugosa (syn. Candida rugosa) and Trichomonascus ciferrii (syn. Candida ciferrii).</title>
        <authorList>
            <person name="Mixao V."/>
            <person name="Saus E."/>
            <person name="Hansen A.P."/>
            <person name="Lass-Florl C."/>
            <person name="Gabaldon T."/>
        </authorList>
    </citation>
    <scope>NUCLEOTIDE SEQUENCE</scope>
    <source>
        <strain evidence="8">CBS 4856</strain>
    </source>
</reference>
<dbReference type="InterPro" id="IPR059120">
    <property type="entry name" value="Cullin-like_AB"/>
</dbReference>
<evidence type="ECO:0000256" key="1">
    <source>
        <dbReference type="ARBA" id="ARBA00006019"/>
    </source>
</evidence>
<dbReference type="SUPFAM" id="SSF46785">
    <property type="entry name" value="Winged helix' DNA-binding domain"/>
    <property type="match status" value="1"/>
</dbReference>
<sequence>MSGRPSVEGSNSPSEQQPPHSNKSARGSNKRKGQTTISNFFSKRPQRSRPSDSSSSSHKSRVGSVSDNSASSSGVSTTSGHNSSSRDVLGDMPAFPGADLNIGPYKGPVSPNGSRSNKIPLKNNVRKLVIKNAKTSSSDEQKSDQPAKKYYDLTINKLKTSVESILAEQPTIYSLEDLYRGVENLCRYDKSSALWSMCHNSLSTYIKDRKTSLQIKANECEPEIEQETSLLAEDFLRTLYKEWNQWTVKATLIRNIFFYLDRAYLLPSPTRKPIWETCVELFSQNILRDSRISRPLHSGLVSILAKKRSNDLADMSLLADVFRVYSSNKDDLEQARKMVVTSASKFCSMHASDPTDIETFLRTMSQRIETEIEVATFLEFPESVQKKAIESIQWESINYLNRDILFTKVGTLVEHGQMHLINVLYEGSITVGVYSDLSKAWYEYIVDSGAELMKEKSSRQFVPRVIEHYKKNHRVLTDGFNRHLHFDHSFRNGIEDFINTGDNSSVIAERLAKYGDELMRSGTSKMNLSEIELENQMDSIIDIYGYIRGKDVFDAFYKKDLARRLLLGRSENIELEQVMISKFKAQTGSAAVQQLETMYNDMSLSKDEVARFNNEVNEDKKSKLSFHVNVLTQGVWPTYPDLHVRLPDVLNKRMADFEQFYTGERKGRKLRWHHGLGNCIVKARFPCGVKELYVSELQAAIIVLFNNDNELTFNTIKDTLAIESESAEGTLVRALQALACSKIKVLTKSPSGNDVKPDDVFKVNEEFNEKAVRIKINQIQPKKRNEEQRKEVQKEVERDRHMEVQAAIVRVMKTRKELEHVKLVEEVIRLTRDRGNLQIPEIKRNIDLLLEKEFLERIDDNTYRYI</sequence>
<dbReference type="VEuPathDB" id="FungiDB:TRICI_000803"/>
<dbReference type="InterPro" id="IPR016158">
    <property type="entry name" value="Cullin_homology"/>
</dbReference>
<evidence type="ECO:0000256" key="2">
    <source>
        <dbReference type="ARBA" id="ARBA00022499"/>
    </source>
</evidence>
<dbReference type="EMBL" id="SWFS01000068">
    <property type="protein sequence ID" value="KAA8917055.1"/>
    <property type="molecule type" value="Genomic_DNA"/>
</dbReference>
<evidence type="ECO:0000313" key="9">
    <source>
        <dbReference type="Proteomes" id="UP000761534"/>
    </source>
</evidence>
<dbReference type="InterPro" id="IPR045093">
    <property type="entry name" value="Cullin"/>
</dbReference>
<dbReference type="InterPro" id="IPR036388">
    <property type="entry name" value="WH-like_DNA-bd_sf"/>
</dbReference>
<evidence type="ECO:0000313" key="8">
    <source>
        <dbReference type="EMBL" id="KAA8917055.1"/>
    </source>
</evidence>
<dbReference type="Gene3D" id="1.10.10.10">
    <property type="entry name" value="Winged helix-like DNA-binding domain superfamily/Winged helix DNA-binding domain"/>
    <property type="match status" value="1"/>
</dbReference>
<name>A0A642VCT1_9ASCO</name>
<dbReference type="Proteomes" id="UP000761534">
    <property type="component" value="Unassembled WGS sequence"/>
</dbReference>
<dbReference type="GO" id="GO:0031625">
    <property type="term" value="F:ubiquitin protein ligase binding"/>
    <property type="evidence" value="ECO:0007669"/>
    <property type="project" value="InterPro"/>
</dbReference>
<feature type="compositionally biased region" description="Low complexity" evidence="6">
    <location>
        <begin position="51"/>
        <end position="87"/>
    </location>
</feature>
<dbReference type="Pfam" id="PF26557">
    <property type="entry name" value="Cullin_AB"/>
    <property type="match status" value="1"/>
</dbReference>
<keyword evidence="2" id="KW-1017">Isopeptide bond</keyword>
<dbReference type="InterPro" id="IPR036317">
    <property type="entry name" value="Cullin_homology_sf"/>
</dbReference>
<dbReference type="AlphaFoldDB" id="A0A642VCT1"/>
<feature type="compositionally biased region" description="Polar residues" evidence="6">
    <location>
        <begin position="8"/>
        <end position="27"/>
    </location>
</feature>
<accession>A0A642VCT1</accession>
<keyword evidence="9" id="KW-1185">Reference proteome</keyword>
<dbReference type="Pfam" id="PF10557">
    <property type="entry name" value="Cullin_Nedd8"/>
    <property type="match status" value="1"/>
</dbReference>
<dbReference type="InterPro" id="IPR019559">
    <property type="entry name" value="Cullin_neddylation_domain"/>
</dbReference>
<dbReference type="OrthoDB" id="27073at2759"/>
<dbReference type="GO" id="GO:0006511">
    <property type="term" value="P:ubiquitin-dependent protein catabolic process"/>
    <property type="evidence" value="ECO:0007669"/>
    <property type="project" value="InterPro"/>
</dbReference>
<dbReference type="SUPFAM" id="SSF74788">
    <property type="entry name" value="Cullin repeat-like"/>
    <property type="match status" value="1"/>
</dbReference>
<dbReference type="SMART" id="SM00182">
    <property type="entry name" value="CULLIN"/>
    <property type="match status" value="1"/>
</dbReference>
<dbReference type="SUPFAM" id="SSF75632">
    <property type="entry name" value="Cullin homology domain"/>
    <property type="match status" value="1"/>
</dbReference>
<dbReference type="InterPro" id="IPR001373">
    <property type="entry name" value="Cullin_N"/>
</dbReference>
<dbReference type="Gene3D" id="3.30.230.130">
    <property type="entry name" value="Cullin, Chain C, Domain 2"/>
    <property type="match status" value="1"/>
</dbReference>
<evidence type="ECO:0000256" key="6">
    <source>
        <dbReference type="SAM" id="MobiDB-lite"/>
    </source>
</evidence>
<dbReference type="PANTHER" id="PTHR11932">
    <property type="entry name" value="CULLIN"/>
    <property type="match status" value="1"/>
</dbReference>
<proteinExistence type="inferred from homology"/>
<dbReference type="InterPro" id="IPR036390">
    <property type="entry name" value="WH_DNA-bd_sf"/>
</dbReference>
<evidence type="ECO:0000259" key="7">
    <source>
        <dbReference type="PROSITE" id="PS50069"/>
    </source>
</evidence>
<dbReference type="FunFam" id="1.10.10.10:FF:000014">
    <property type="entry name" value="Cullin 1"/>
    <property type="match status" value="1"/>
</dbReference>
<feature type="domain" description="Cullin family profile" evidence="7">
    <location>
        <begin position="506"/>
        <end position="735"/>
    </location>
</feature>
<keyword evidence="3" id="KW-0832">Ubl conjugation</keyword>
<gene>
    <name evidence="8" type="ORF">TRICI_000803</name>
</gene>
<organism evidence="8 9">
    <name type="scientific">Trichomonascus ciferrii</name>
    <dbReference type="NCBI Taxonomy" id="44093"/>
    <lineage>
        <taxon>Eukaryota</taxon>
        <taxon>Fungi</taxon>
        <taxon>Dikarya</taxon>
        <taxon>Ascomycota</taxon>
        <taxon>Saccharomycotina</taxon>
        <taxon>Dipodascomycetes</taxon>
        <taxon>Dipodascales</taxon>
        <taxon>Trichomonascaceae</taxon>
        <taxon>Trichomonascus</taxon>
        <taxon>Trichomonascus ciferrii complex</taxon>
    </lineage>
</organism>
<comment type="similarity">
    <text evidence="1 4 5">Belongs to the cullin family.</text>
</comment>
<dbReference type="Pfam" id="PF00888">
    <property type="entry name" value="Cullin"/>
    <property type="match status" value="1"/>
</dbReference>
<dbReference type="Gene3D" id="1.20.1310.10">
    <property type="entry name" value="Cullin Repeats"/>
    <property type="match status" value="3"/>
</dbReference>
<feature type="region of interest" description="Disordered" evidence="6">
    <location>
        <begin position="1"/>
        <end position="123"/>
    </location>
</feature>
<dbReference type="SMART" id="SM00884">
    <property type="entry name" value="Cullin_Nedd8"/>
    <property type="match status" value="1"/>
</dbReference>
<evidence type="ECO:0000256" key="3">
    <source>
        <dbReference type="ARBA" id="ARBA00022843"/>
    </source>
</evidence>
<protein>
    <recommendedName>
        <fullName evidence="7">Cullin family profile domain-containing protein</fullName>
    </recommendedName>
</protein>
<dbReference type="InterPro" id="IPR016159">
    <property type="entry name" value="Cullin_repeat-like_dom_sf"/>
</dbReference>